<evidence type="ECO:0000256" key="12">
    <source>
        <dbReference type="ARBA" id="ARBA00023136"/>
    </source>
</evidence>
<dbReference type="InterPro" id="IPR036188">
    <property type="entry name" value="FAD/NAD-bd_sf"/>
</dbReference>
<organism evidence="16 17">
    <name type="scientific">Selenomonas sputigena</name>
    <dbReference type="NCBI Taxonomy" id="69823"/>
    <lineage>
        <taxon>Bacteria</taxon>
        <taxon>Bacillati</taxon>
        <taxon>Bacillota</taxon>
        <taxon>Negativicutes</taxon>
        <taxon>Selenomonadales</taxon>
        <taxon>Selenomonadaceae</taxon>
        <taxon>Selenomonas</taxon>
    </lineage>
</organism>
<gene>
    <name evidence="16" type="primary">glpA</name>
    <name evidence="16" type="ORF">QCO44_05450</name>
</gene>
<dbReference type="Proteomes" id="UP001559623">
    <property type="component" value="Unassembled WGS sequence"/>
</dbReference>
<evidence type="ECO:0000256" key="6">
    <source>
        <dbReference type="ARBA" id="ARBA00011331"/>
    </source>
</evidence>
<comment type="cofactor">
    <cofactor evidence="1">
        <name>FMN</name>
        <dbReference type="ChEBI" id="CHEBI:58210"/>
    </cofactor>
</comment>
<sequence>MEKATVIVIGGGATGVGILRDLAMRGIDVMLLEKADLVNGASSRYHGLLHSGGRYAVKDQEAARECIEENTILRKIGKSCVESIGGMFVRLDSDDADFEASWVEGCKVSGIEARPLTLDEAFRMEPRLSRHIVSAYAVPDAAIDGFRMSCQNVLSAARYGGRYKTYAEVVGILQKNGELEGVRVRNTLTGEEYDIACDILVNAAGGWCEKVAERAGLNVPVQPDKGTLIAFNQRLANHVVNRLHKPSDGDIFVPHGSITILGTTSMSIDDPEDTSSSHEEIEALMKIGEQTFEDLRHYRILRAFAGSRPLYKQPGASGRGASRGFVILDHENDGLKGMMTIVGGKFTTYRLMAERISDQIAEKLNVKTPCRTAEEPLVPEVSEEAKKKAAKYFPSFGTSLAATRLGPEAFDRVVNKLETDPDSRLLVCECENITLAEIEEIAQRDDSHVINDIRRRTRLGMGTCQGNFCSLRAAGIFHRVGVKESSKDSLGQLRGFLQERWKGVRPVLMGRNVRETEMTRALYELSFNVNGGKKA</sequence>
<dbReference type="InterPro" id="IPR041854">
    <property type="entry name" value="BFD-like_2Fe2S-bd_dom_sf"/>
</dbReference>
<dbReference type="Gene3D" id="3.50.50.60">
    <property type="entry name" value="FAD/NAD(P)-binding domain"/>
    <property type="match status" value="3"/>
</dbReference>
<dbReference type="SUPFAM" id="SSF54373">
    <property type="entry name" value="FAD-linked reductases, C-terminal domain"/>
    <property type="match status" value="1"/>
</dbReference>
<reference evidence="16 17" key="1">
    <citation type="submission" date="2023-04" db="EMBL/GenBank/DDBJ databases">
        <title>Genome Sequence of Selenomonas sputigena ATCC 33150.</title>
        <authorList>
            <person name="Miller D.P."/>
            <person name="Anvari S."/>
            <person name="Polson S.W."/>
            <person name="Macdonald M."/>
            <person name="Mcdowell J.V."/>
        </authorList>
    </citation>
    <scope>NUCLEOTIDE SEQUENCE [LARGE SCALE GENOMIC DNA]</scope>
    <source>
        <strain evidence="16 17">ATCC 33150</strain>
    </source>
</reference>
<dbReference type="PROSITE" id="PS00978">
    <property type="entry name" value="FAD_G3PDH_2"/>
    <property type="match status" value="1"/>
</dbReference>
<accession>A0ABV3X655</accession>
<dbReference type="PRINTS" id="PR01001">
    <property type="entry name" value="FADG3PDH"/>
</dbReference>
<dbReference type="RefSeq" id="WP_368846815.1">
    <property type="nucleotide sequence ID" value="NZ_CP194411.1"/>
</dbReference>
<dbReference type="InterPro" id="IPR007419">
    <property type="entry name" value="BFD-like_2Fe2S-bd_dom"/>
</dbReference>
<dbReference type="SUPFAM" id="SSF51905">
    <property type="entry name" value="FAD/NAD(P)-binding domain"/>
    <property type="match status" value="1"/>
</dbReference>
<dbReference type="EC" id="1.1.5.3" evidence="7"/>
<keyword evidence="17" id="KW-1185">Reference proteome</keyword>
<comment type="subunit">
    <text evidence="6">Composed of a catalytic GlpA/B dimer and of membrane bound GlpC.</text>
</comment>
<evidence type="ECO:0000259" key="15">
    <source>
        <dbReference type="Pfam" id="PF04324"/>
    </source>
</evidence>
<name>A0ABV3X655_9FIRM</name>
<evidence type="ECO:0000256" key="11">
    <source>
        <dbReference type="ARBA" id="ARBA00023002"/>
    </source>
</evidence>
<evidence type="ECO:0000256" key="9">
    <source>
        <dbReference type="ARBA" id="ARBA00022630"/>
    </source>
</evidence>
<dbReference type="Pfam" id="PF04324">
    <property type="entry name" value="Fer2_BFD"/>
    <property type="match status" value="1"/>
</dbReference>
<dbReference type="CDD" id="cd19946">
    <property type="entry name" value="GlpA-like_Fer2_BFD-like"/>
    <property type="match status" value="1"/>
</dbReference>
<proteinExistence type="inferred from homology"/>
<evidence type="ECO:0000256" key="8">
    <source>
        <dbReference type="ARBA" id="ARBA00022475"/>
    </source>
</evidence>
<evidence type="ECO:0000256" key="5">
    <source>
        <dbReference type="ARBA" id="ARBA00007330"/>
    </source>
</evidence>
<evidence type="ECO:0000256" key="1">
    <source>
        <dbReference type="ARBA" id="ARBA00001917"/>
    </source>
</evidence>
<dbReference type="EMBL" id="JARVLH010000003">
    <property type="protein sequence ID" value="MEX5285087.1"/>
    <property type="molecule type" value="Genomic_DNA"/>
</dbReference>
<evidence type="ECO:0000313" key="17">
    <source>
        <dbReference type="Proteomes" id="UP001559623"/>
    </source>
</evidence>
<evidence type="ECO:0000256" key="2">
    <source>
        <dbReference type="ARBA" id="ARBA00001974"/>
    </source>
</evidence>
<dbReference type="PANTHER" id="PTHR11985:SF15">
    <property type="entry name" value="GLYCEROL-3-PHOSPHATE DEHYDROGENASE, MITOCHONDRIAL"/>
    <property type="match status" value="1"/>
</dbReference>
<dbReference type="PANTHER" id="PTHR11985">
    <property type="entry name" value="GLYCEROL-3-PHOSPHATE DEHYDROGENASE"/>
    <property type="match status" value="1"/>
</dbReference>
<dbReference type="InterPro" id="IPR017752">
    <property type="entry name" value="G3P_DH_GlpA_su"/>
</dbReference>
<protein>
    <recommendedName>
        <fullName evidence="7">glycerol-3-phosphate dehydrogenase</fullName>
        <ecNumber evidence="7">1.1.5.3</ecNumber>
    </recommendedName>
</protein>
<dbReference type="InterPro" id="IPR006076">
    <property type="entry name" value="FAD-dep_OxRdtase"/>
</dbReference>
<dbReference type="NCBIfam" id="TIGR03377">
    <property type="entry name" value="glycerol3P_GlpA"/>
    <property type="match status" value="1"/>
</dbReference>
<keyword evidence="8" id="KW-1003">Cell membrane</keyword>
<comment type="similarity">
    <text evidence="5">Belongs to the FAD-dependent glycerol-3-phosphate dehydrogenase family.</text>
</comment>
<keyword evidence="10" id="KW-0274">FAD</keyword>
<feature type="domain" description="BFD-like [2Fe-2S]-binding" evidence="15">
    <location>
        <begin position="426"/>
        <end position="477"/>
    </location>
</feature>
<evidence type="ECO:0000256" key="4">
    <source>
        <dbReference type="ARBA" id="ARBA00005157"/>
    </source>
</evidence>
<dbReference type="GO" id="GO:0004368">
    <property type="term" value="F:glycerol-3-phosphate dehydrogenase (quinone) activity"/>
    <property type="evidence" value="ECO:0007669"/>
    <property type="project" value="UniProtKB-EC"/>
</dbReference>
<keyword evidence="9" id="KW-0285">Flavoprotein</keyword>
<comment type="caution">
    <text evidence="16">The sequence shown here is derived from an EMBL/GenBank/DDBJ whole genome shotgun (WGS) entry which is preliminary data.</text>
</comment>
<comment type="subcellular location">
    <subcellularLocation>
        <location evidence="3">Cell membrane</location>
        <topology evidence="3">Peripheral membrane protein</topology>
    </subcellularLocation>
</comment>
<dbReference type="NCBIfam" id="NF008313">
    <property type="entry name" value="PRK11101.1"/>
    <property type="match status" value="1"/>
</dbReference>
<feature type="domain" description="FAD dependent oxidoreductase" evidence="14">
    <location>
        <begin position="6"/>
        <end position="348"/>
    </location>
</feature>
<dbReference type="Gene3D" id="1.10.10.1100">
    <property type="entry name" value="BFD-like [2Fe-2S]-binding domain"/>
    <property type="match status" value="1"/>
</dbReference>
<evidence type="ECO:0000259" key="14">
    <source>
        <dbReference type="Pfam" id="PF01266"/>
    </source>
</evidence>
<dbReference type="Pfam" id="PF01266">
    <property type="entry name" value="DAO"/>
    <property type="match status" value="1"/>
</dbReference>
<keyword evidence="12" id="KW-0472">Membrane</keyword>
<keyword evidence="11 16" id="KW-0560">Oxidoreductase</keyword>
<evidence type="ECO:0000256" key="13">
    <source>
        <dbReference type="ARBA" id="ARBA00049055"/>
    </source>
</evidence>
<evidence type="ECO:0000256" key="10">
    <source>
        <dbReference type="ARBA" id="ARBA00022827"/>
    </source>
</evidence>
<evidence type="ECO:0000256" key="7">
    <source>
        <dbReference type="ARBA" id="ARBA00013029"/>
    </source>
</evidence>
<comment type="catalytic activity">
    <reaction evidence="13">
        <text>a quinone + sn-glycerol 3-phosphate = dihydroxyacetone phosphate + a quinol</text>
        <dbReference type="Rhea" id="RHEA:18977"/>
        <dbReference type="ChEBI" id="CHEBI:24646"/>
        <dbReference type="ChEBI" id="CHEBI:57597"/>
        <dbReference type="ChEBI" id="CHEBI:57642"/>
        <dbReference type="ChEBI" id="CHEBI:132124"/>
        <dbReference type="EC" id="1.1.5.3"/>
    </reaction>
</comment>
<dbReference type="InterPro" id="IPR000447">
    <property type="entry name" value="G3P_DH_FAD-dep"/>
</dbReference>
<evidence type="ECO:0000256" key="3">
    <source>
        <dbReference type="ARBA" id="ARBA00004202"/>
    </source>
</evidence>
<evidence type="ECO:0000313" key="16">
    <source>
        <dbReference type="EMBL" id="MEX5285087.1"/>
    </source>
</evidence>
<comment type="cofactor">
    <cofactor evidence="2">
        <name>FAD</name>
        <dbReference type="ChEBI" id="CHEBI:57692"/>
    </cofactor>
</comment>
<comment type="pathway">
    <text evidence="4">Polyol metabolism; glycerol degradation via glycerol kinase pathway; glycerone phosphate from sn-glycerol 3-phosphate (anaerobic route): step 1/1.</text>
</comment>